<sequence length="78" mass="9018">MRHSPDIRAWFPIRVSCAALPSRLFTKAGASNRYISKASVLVARYRDNLSLIDNSFKAAFHMDKDHFDDMYTFNSYVL</sequence>
<accession>A0A1C3RFT2</accession>
<dbReference type="Proteomes" id="UP000231658">
    <property type="component" value="Unassembled WGS sequence"/>
</dbReference>
<reference evidence="1 2" key="1">
    <citation type="submission" date="2016-07" db="EMBL/GenBank/DDBJ databases">
        <authorList>
            <person name="Lefevre C.T."/>
        </authorList>
    </citation>
    <scope>NUCLEOTIDE SEQUENCE [LARGE SCALE GENOMIC DNA]</scope>
    <source>
        <strain evidence="1">PR1</strain>
    </source>
</reference>
<dbReference type="EMBL" id="FLYE01000010">
    <property type="protein sequence ID" value="SCA56119.1"/>
    <property type="molecule type" value="Genomic_DNA"/>
</dbReference>
<dbReference type="STRING" id="1867952.MTBPR1_180032"/>
<evidence type="ECO:0000313" key="2">
    <source>
        <dbReference type="Proteomes" id="UP000231658"/>
    </source>
</evidence>
<evidence type="ECO:0000313" key="1">
    <source>
        <dbReference type="EMBL" id="SCA56119.1"/>
    </source>
</evidence>
<proteinExistence type="predicted"/>
<gene>
    <name evidence="1" type="ORF">MTBPR1_180032</name>
</gene>
<keyword evidence="2" id="KW-1185">Reference proteome</keyword>
<name>A0A1C3RFT2_9PROT</name>
<organism evidence="1 2">
    <name type="scientific">Candidatus Terasakiella magnetica</name>
    <dbReference type="NCBI Taxonomy" id="1867952"/>
    <lineage>
        <taxon>Bacteria</taxon>
        <taxon>Pseudomonadati</taxon>
        <taxon>Pseudomonadota</taxon>
        <taxon>Alphaproteobacteria</taxon>
        <taxon>Rhodospirillales</taxon>
        <taxon>Terasakiellaceae</taxon>
        <taxon>Terasakiella</taxon>
    </lineage>
</organism>
<protein>
    <submittedName>
        <fullName evidence="1">Uncharacterized protein</fullName>
    </submittedName>
</protein>
<dbReference type="AlphaFoldDB" id="A0A1C3RFT2"/>